<proteinExistence type="predicted"/>
<dbReference type="AlphaFoldDB" id="A0A1J5RM80"/>
<dbReference type="SUPFAM" id="SSF54862">
    <property type="entry name" value="4Fe-4S ferredoxins"/>
    <property type="match status" value="1"/>
</dbReference>
<sequence>MNTVTATKTVKEILVNVDKCTGCRACEMACSAFHSNPKFSSINPAKARIRVVSNELTDEYVPIFAGNHTKSGCDGRHVYTIDGKTYSECSFCRASCPTRDHFIEPDSGLPLKCDMCESTPPLKQPWCVEVCGEEALTYSEREVPREEPSAAAPGQLEIGLEALMRQHGMEAVIARLQELSKEK</sequence>
<evidence type="ECO:0000256" key="3">
    <source>
        <dbReference type="ARBA" id="ARBA00023004"/>
    </source>
</evidence>
<reference evidence="6" key="1">
    <citation type="submission" date="2016-10" db="EMBL/GenBank/DDBJ databases">
        <title>Sequence of Gallionella enrichment culture.</title>
        <authorList>
            <person name="Poehlein A."/>
            <person name="Muehling M."/>
            <person name="Daniel R."/>
        </authorList>
    </citation>
    <scope>NUCLEOTIDE SEQUENCE</scope>
</reference>
<dbReference type="GO" id="GO:0051539">
    <property type="term" value="F:4 iron, 4 sulfur cluster binding"/>
    <property type="evidence" value="ECO:0007669"/>
    <property type="project" value="UniProtKB-KW"/>
</dbReference>
<keyword evidence="3" id="KW-0408">Iron</keyword>
<evidence type="ECO:0000259" key="5">
    <source>
        <dbReference type="PROSITE" id="PS51379"/>
    </source>
</evidence>
<keyword evidence="1" id="KW-0004">4Fe-4S</keyword>
<evidence type="ECO:0000313" key="6">
    <source>
        <dbReference type="EMBL" id="OIQ96634.1"/>
    </source>
</evidence>
<dbReference type="PANTHER" id="PTHR43177:SF3">
    <property type="entry name" value="PROTEIN NRFC HOMOLOG"/>
    <property type="match status" value="1"/>
</dbReference>
<name>A0A1J5RM80_9ZZZZ</name>
<evidence type="ECO:0000256" key="1">
    <source>
        <dbReference type="ARBA" id="ARBA00022485"/>
    </source>
</evidence>
<dbReference type="PANTHER" id="PTHR43177">
    <property type="entry name" value="PROTEIN NRFC"/>
    <property type="match status" value="1"/>
</dbReference>
<feature type="domain" description="4Fe-4S ferredoxin-type" evidence="5">
    <location>
        <begin position="11"/>
        <end position="38"/>
    </location>
</feature>
<dbReference type="EMBL" id="MLJW01000145">
    <property type="protein sequence ID" value="OIQ96634.1"/>
    <property type="molecule type" value="Genomic_DNA"/>
</dbReference>
<organism evidence="6">
    <name type="scientific">mine drainage metagenome</name>
    <dbReference type="NCBI Taxonomy" id="410659"/>
    <lineage>
        <taxon>unclassified sequences</taxon>
        <taxon>metagenomes</taxon>
        <taxon>ecological metagenomes</taxon>
    </lineage>
</organism>
<evidence type="ECO:0000256" key="2">
    <source>
        <dbReference type="ARBA" id="ARBA00022723"/>
    </source>
</evidence>
<dbReference type="InterPro" id="IPR017896">
    <property type="entry name" value="4Fe4S_Fe-S-bd"/>
</dbReference>
<dbReference type="InterPro" id="IPR050954">
    <property type="entry name" value="ET_IronSulfur_Cluster-Binding"/>
</dbReference>
<keyword evidence="4" id="KW-0411">Iron-sulfur</keyword>
<evidence type="ECO:0000256" key="4">
    <source>
        <dbReference type="ARBA" id="ARBA00023014"/>
    </source>
</evidence>
<dbReference type="PROSITE" id="PS51379">
    <property type="entry name" value="4FE4S_FER_2"/>
    <property type="match status" value="1"/>
</dbReference>
<protein>
    <recommendedName>
        <fullName evidence="5">4Fe-4S ferredoxin-type domain-containing protein</fullName>
    </recommendedName>
</protein>
<accession>A0A1J5RM80</accession>
<gene>
    <name evidence="6" type="ORF">GALL_213370</name>
</gene>
<dbReference type="Gene3D" id="3.30.70.20">
    <property type="match status" value="1"/>
</dbReference>
<comment type="caution">
    <text evidence="6">The sequence shown here is derived from an EMBL/GenBank/DDBJ whole genome shotgun (WGS) entry which is preliminary data.</text>
</comment>
<dbReference type="GO" id="GO:0046872">
    <property type="term" value="F:metal ion binding"/>
    <property type="evidence" value="ECO:0007669"/>
    <property type="project" value="UniProtKB-KW"/>
</dbReference>
<keyword evidence="2" id="KW-0479">Metal-binding</keyword>